<evidence type="ECO:0000256" key="7">
    <source>
        <dbReference type="PROSITE-ProRule" id="PRU10141"/>
    </source>
</evidence>
<reference evidence="12" key="1">
    <citation type="submission" date="2016-06" db="EMBL/GenBank/DDBJ databases">
        <authorList>
            <person name="Varghese N."/>
            <person name="Submissions Spin"/>
        </authorList>
    </citation>
    <scope>NUCLEOTIDE SEQUENCE [LARGE SCALE GENOMIC DNA]</scope>
    <source>
        <strain evidence="12">DSM 43817</strain>
    </source>
</reference>
<evidence type="ECO:0000256" key="3">
    <source>
        <dbReference type="ARBA" id="ARBA00022679"/>
    </source>
</evidence>
<evidence type="ECO:0000313" key="12">
    <source>
        <dbReference type="Proteomes" id="UP000198959"/>
    </source>
</evidence>
<feature type="domain" description="Protein kinase" evidence="10">
    <location>
        <begin position="75"/>
        <end position="331"/>
    </location>
</feature>
<dbReference type="SUPFAM" id="SSF56112">
    <property type="entry name" value="Protein kinase-like (PK-like)"/>
    <property type="match status" value="1"/>
</dbReference>
<keyword evidence="9" id="KW-0472">Membrane</keyword>
<evidence type="ECO:0000259" key="10">
    <source>
        <dbReference type="PROSITE" id="PS50011"/>
    </source>
</evidence>
<dbReference type="PROSITE" id="PS00107">
    <property type="entry name" value="PROTEIN_KINASE_ATP"/>
    <property type="match status" value="1"/>
</dbReference>
<accession>A0A1C6T6B6</accession>
<keyword evidence="9" id="KW-0812">Transmembrane</keyword>
<keyword evidence="12" id="KW-1185">Reference proteome</keyword>
<dbReference type="AlphaFoldDB" id="A0A1C6T6B6"/>
<dbReference type="PANTHER" id="PTHR43289">
    <property type="entry name" value="MITOGEN-ACTIVATED PROTEIN KINASE KINASE KINASE 20-RELATED"/>
    <property type="match status" value="1"/>
</dbReference>
<dbReference type="EC" id="2.7.11.1" evidence="1"/>
<evidence type="ECO:0000313" key="11">
    <source>
        <dbReference type="EMBL" id="SCL37063.1"/>
    </source>
</evidence>
<sequence>MSRRPPEGEGYGTTTVAFATERPTPPLRSDHTPVTVEIMTTPDVDPAGQPTLPPTMPPAAPPPQAVQTVALGSRYVMERPIGEGGHGRVWRGRRRADDAPVAIKIMREEYSADPAAVGRFLRERNVLRALRHPHLVPVHDLVVEGDTLAIVMDLVTGENLRVAASRGAFDQDRAVTVLAQVAAALAEVHVAGIVHRDVKPENVLITWRGGEPWSRLTDFGVAQVADGQTLTQRDHTVGTPAYLAPELALGRTATAAVDVYALGVLGYELLAGRRPFDAEHPLGLLRAHIEDEPVRPDGLAEPLWQVVQQCLAKRPEDRPDPTWLAERFAALGGQPDTLPDDAPPPLPPTSEAAGAEQPAWRFEPTPVGPASVRDAAGLRADSAGAIPASRTGTDGWTGADGPANPTGAASTNLASTGGASTGGARTGPASTGAALTGATSAGAALTGGASTGVGRSDGGVEVLATTGATVPVPEPTRPEPVKRRRWLVPAAGLAVLALVSAGVGVWLGRPDDTARPNTPTASPTAPTGPTAQLYPLPVTASSPRAGTVRLDFGDQSKLPGFDSYVIWRDDTKIDQVGAGDVPPYLIPGVDRRTRHCYRVWALVVTDRPPPAPAEPACLTADGKQSAKEPG</sequence>
<keyword evidence="2 11" id="KW-0723">Serine/threonine-protein kinase</keyword>
<dbReference type="EMBL" id="FMHW01000002">
    <property type="protein sequence ID" value="SCL37063.1"/>
    <property type="molecule type" value="Genomic_DNA"/>
</dbReference>
<keyword evidence="9" id="KW-1133">Transmembrane helix</keyword>
<feature type="compositionally biased region" description="Low complexity" evidence="8">
    <location>
        <begin position="406"/>
        <end position="418"/>
    </location>
</feature>
<keyword evidence="4 7" id="KW-0547">Nucleotide-binding</keyword>
<keyword evidence="5 11" id="KW-0418">Kinase</keyword>
<evidence type="ECO:0000256" key="5">
    <source>
        <dbReference type="ARBA" id="ARBA00022777"/>
    </source>
</evidence>
<protein>
    <recommendedName>
        <fullName evidence="1">non-specific serine/threonine protein kinase</fullName>
        <ecNumber evidence="1">2.7.11.1</ecNumber>
    </recommendedName>
</protein>
<dbReference type="Pfam" id="PF00069">
    <property type="entry name" value="Pkinase"/>
    <property type="match status" value="1"/>
</dbReference>
<dbReference type="STRING" id="145854.GA0074692_4541"/>
<name>A0A1C6T6B6_9ACTN</name>
<feature type="region of interest" description="Disordered" evidence="8">
    <location>
        <begin position="1"/>
        <end position="32"/>
    </location>
</feature>
<dbReference type="PROSITE" id="PS50011">
    <property type="entry name" value="PROTEIN_KINASE_DOM"/>
    <property type="match status" value="1"/>
</dbReference>
<feature type="compositionally biased region" description="Low complexity" evidence="8">
    <location>
        <begin position="515"/>
        <end position="531"/>
    </location>
</feature>
<dbReference type="OrthoDB" id="308915at2"/>
<dbReference type="CDD" id="cd14014">
    <property type="entry name" value="STKc_PknB_like"/>
    <property type="match status" value="1"/>
</dbReference>
<organism evidence="11 12">
    <name type="scientific">Micromonospora pallida</name>
    <dbReference type="NCBI Taxonomy" id="145854"/>
    <lineage>
        <taxon>Bacteria</taxon>
        <taxon>Bacillati</taxon>
        <taxon>Actinomycetota</taxon>
        <taxon>Actinomycetes</taxon>
        <taxon>Micromonosporales</taxon>
        <taxon>Micromonosporaceae</taxon>
        <taxon>Micromonospora</taxon>
    </lineage>
</organism>
<evidence type="ECO:0000256" key="2">
    <source>
        <dbReference type="ARBA" id="ARBA00022527"/>
    </source>
</evidence>
<evidence type="ECO:0000256" key="8">
    <source>
        <dbReference type="SAM" id="MobiDB-lite"/>
    </source>
</evidence>
<feature type="region of interest" description="Disordered" evidence="8">
    <location>
        <begin position="510"/>
        <end position="532"/>
    </location>
</feature>
<dbReference type="InterPro" id="IPR017441">
    <property type="entry name" value="Protein_kinase_ATP_BS"/>
</dbReference>
<feature type="transmembrane region" description="Helical" evidence="9">
    <location>
        <begin position="486"/>
        <end position="507"/>
    </location>
</feature>
<evidence type="ECO:0000256" key="4">
    <source>
        <dbReference type="ARBA" id="ARBA00022741"/>
    </source>
</evidence>
<gene>
    <name evidence="11" type="ORF">GA0074692_4541</name>
</gene>
<evidence type="ECO:0000256" key="9">
    <source>
        <dbReference type="SAM" id="Phobius"/>
    </source>
</evidence>
<dbReference type="PANTHER" id="PTHR43289:SF6">
    <property type="entry name" value="SERINE_THREONINE-PROTEIN KINASE NEKL-3"/>
    <property type="match status" value="1"/>
</dbReference>
<evidence type="ECO:0000256" key="6">
    <source>
        <dbReference type="ARBA" id="ARBA00022840"/>
    </source>
</evidence>
<keyword evidence="3" id="KW-0808">Transferase</keyword>
<dbReference type="InterPro" id="IPR008271">
    <property type="entry name" value="Ser/Thr_kinase_AS"/>
</dbReference>
<feature type="region of interest" description="Disordered" evidence="8">
    <location>
        <begin position="332"/>
        <end position="433"/>
    </location>
</feature>
<dbReference type="PROSITE" id="PS00108">
    <property type="entry name" value="PROTEIN_KINASE_ST"/>
    <property type="match status" value="1"/>
</dbReference>
<dbReference type="Proteomes" id="UP000198959">
    <property type="component" value="Unassembled WGS sequence"/>
</dbReference>
<feature type="region of interest" description="Disordered" evidence="8">
    <location>
        <begin position="607"/>
        <end position="630"/>
    </location>
</feature>
<proteinExistence type="predicted"/>
<dbReference type="GO" id="GO:0005524">
    <property type="term" value="F:ATP binding"/>
    <property type="evidence" value="ECO:0007669"/>
    <property type="project" value="UniProtKB-UniRule"/>
</dbReference>
<dbReference type="SMART" id="SM00220">
    <property type="entry name" value="S_TKc"/>
    <property type="match status" value="1"/>
</dbReference>
<feature type="binding site" evidence="7">
    <location>
        <position position="104"/>
    </location>
    <ligand>
        <name>ATP</name>
        <dbReference type="ChEBI" id="CHEBI:30616"/>
    </ligand>
</feature>
<dbReference type="Gene3D" id="3.30.200.20">
    <property type="entry name" value="Phosphorylase Kinase, domain 1"/>
    <property type="match status" value="1"/>
</dbReference>
<evidence type="ECO:0000256" key="1">
    <source>
        <dbReference type="ARBA" id="ARBA00012513"/>
    </source>
</evidence>
<keyword evidence="6 7" id="KW-0067">ATP-binding</keyword>
<dbReference type="Gene3D" id="1.10.510.10">
    <property type="entry name" value="Transferase(Phosphotransferase) domain 1"/>
    <property type="match status" value="1"/>
</dbReference>
<dbReference type="GO" id="GO:0004674">
    <property type="term" value="F:protein serine/threonine kinase activity"/>
    <property type="evidence" value="ECO:0007669"/>
    <property type="project" value="UniProtKB-KW"/>
</dbReference>
<dbReference type="InterPro" id="IPR000719">
    <property type="entry name" value="Prot_kinase_dom"/>
</dbReference>
<dbReference type="InterPro" id="IPR011009">
    <property type="entry name" value="Kinase-like_dom_sf"/>
</dbReference>